<proteinExistence type="predicted"/>
<feature type="transmembrane region" description="Helical" evidence="1">
    <location>
        <begin position="20"/>
        <end position="41"/>
    </location>
</feature>
<keyword evidence="3" id="KW-1185">Reference proteome</keyword>
<protein>
    <submittedName>
        <fullName evidence="2">Uncharacterized protein</fullName>
    </submittedName>
</protein>
<dbReference type="HOGENOM" id="CLU_162512_0_0_0"/>
<name>R4PYR3_9BACT</name>
<sequence>MSREDIKLSIKRVMTDRPFLLLLAAVIVSGVVYTAITGFSLQVRDAQVYSRVSAFGEQHFYKDHWQYLAGFALFGAAVTTIHTMLMIKLHNLERRQTALLLGYATIVIFVISLGYALSIMRLAFR</sequence>
<gene>
    <name evidence="2" type="ORF">L336_0673</name>
</gene>
<keyword evidence="1" id="KW-1133">Transmembrane helix</keyword>
<dbReference type="RefSeq" id="WP_015641826.1">
    <property type="nucleotide sequence ID" value="NC_021219.1"/>
</dbReference>
<organism evidence="2 3">
    <name type="scientific">Candidatus Saccharimonas aalborgensis</name>
    <dbReference type="NCBI Taxonomy" id="1332188"/>
    <lineage>
        <taxon>Bacteria</taxon>
        <taxon>Candidatus Saccharimonadota</taxon>
        <taxon>Candidatus Saccharimonadia</taxon>
        <taxon>Candidatus Saccharimonadales</taxon>
        <taxon>Candidatus Saccharimonadaceae</taxon>
        <taxon>Candidatus Saccharimonas</taxon>
    </lineage>
</organism>
<keyword evidence="1" id="KW-0812">Transmembrane</keyword>
<dbReference type="OrthoDB" id="9804420at2"/>
<dbReference type="Proteomes" id="UP000013893">
    <property type="component" value="Chromosome"/>
</dbReference>
<accession>R4PYR3</accession>
<dbReference type="KEGG" id="saal:L336_0673"/>
<feature type="transmembrane region" description="Helical" evidence="1">
    <location>
        <begin position="99"/>
        <end position="124"/>
    </location>
</feature>
<keyword evidence="1" id="KW-0472">Membrane</keyword>
<evidence type="ECO:0000256" key="1">
    <source>
        <dbReference type="SAM" id="Phobius"/>
    </source>
</evidence>
<evidence type="ECO:0000313" key="2">
    <source>
        <dbReference type="EMBL" id="AGL62376.1"/>
    </source>
</evidence>
<dbReference type="EMBL" id="CP005957">
    <property type="protein sequence ID" value="AGL62376.1"/>
    <property type="molecule type" value="Genomic_DNA"/>
</dbReference>
<feature type="transmembrane region" description="Helical" evidence="1">
    <location>
        <begin position="65"/>
        <end position="87"/>
    </location>
</feature>
<reference evidence="2 3" key="1">
    <citation type="journal article" date="2013" name="Nat. Biotechnol.">
        <title>Genome sequences of rare, uncultured bacteria obtained by differential coverage binning of multiple metagenomes.</title>
        <authorList>
            <person name="Albertsen M."/>
            <person name="Hugenholtz P."/>
            <person name="Skarshewski A."/>
            <person name="Nielsen K.L."/>
            <person name="Tyson G.W."/>
            <person name="Nielsen P.H."/>
        </authorList>
    </citation>
    <scope>NUCLEOTIDE SEQUENCE [LARGE SCALE GENOMIC DNA]</scope>
    <source>
        <strain evidence="2">TM71</strain>
    </source>
</reference>
<evidence type="ECO:0000313" key="3">
    <source>
        <dbReference type="Proteomes" id="UP000013893"/>
    </source>
</evidence>
<dbReference type="AlphaFoldDB" id="R4PYR3"/>